<gene>
    <name evidence="12" type="ORF">GFSPODELE1_LOCUS1347</name>
</gene>
<evidence type="ECO:0000256" key="5">
    <source>
        <dbReference type="ARBA" id="ARBA00022771"/>
    </source>
</evidence>
<feature type="domain" description="UBR-type" evidence="11">
    <location>
        <begin position="99"/>
        <end position="171"/>
    </location>
</feature>
<reference evidence="13" key="1">
    <citation type="submission" date="2024-04" db="EMBL/GenBank/DDBJ databases">
        <authorList>
            <person name="Shaw F."/>
            <person name="Minotto A."/>
        </authorList>
    </citation>
    <scope>NUCLEOTIDE SEQUENCE [LARGE SCALE GENOMIC DNA]</scope>
</reference>
<proteinExistence type="inferred from homology"/>
<dbReference type="Pfam" id="PF18995">
    <property type="entry name" value="PRT6_C"/>
    <property type="match status" value="1"/>
</dbReference>
<dbReference type="InterPro" id="IPR039164">
    <property type="entry name" value="UBR1-like"/>
</dbReference>
<dbReference type="SMART" id="SM00396">
    <property type="entry name" value="ZnF_UBR1"/>
    <property type="match status" value="1"/>
</dbReference>
<keyword evidence="13" id="KW-1185">Reference proteome</keyword>
<evidence type="ECO:0000256" key="6">
    <source>
        <dbReference type="ARBA" id="ARBA00022786"/>
    </source>
</evidence>
<protein>
    <recommendedName>
        <fullName evidence="10">E3 ubiquitin-protein ligase</fullName>
        <ecNumber evidence="10">2.3.2.27</ecNumber>
    </recommendedName>
</protein>
<evidence type="ECO:0000256" key="2">
    <source>
        <dbReference type="ARBA" id="ARBA00004906"/>
    </source>
</evidence>
<keyword evidence="4 10" id="KW-0479">Metal-binding</keyword>
<evidence type="ECO:0000256" key="3">
    <source>
        <dbReference type="ARBA" id="ARBA00022679"/>
    </source>
</evidence>
<evidence type="ECO:0000313" key="13">
    <source>
        <dbReference type="Proteomes" id="UP001497453"/>
    </source>
</evidence>
<dbReference type="PANTHER" id="PTHR21497">
    <property type="entry name" value="UBIQUITIN LIGASE E3 ALPHA-RELATED"/>
    <property type="match status" value="1"/>
</dbReference>
<dbReference type="CDD" id="cd19673">
    <property type="entry name" value="UBR-box_UBR3"/>
    <property type="match status" value="1"/>
</dbReference>
<comment type="similarity">
    <text evidence="8 10">Belongs to the E3 ubiquitin-protein ligase UBR1-like family.</text>
</comment>
<dbReference type="Pfam" id="PF02207">
    <property type="entry name" value="zf-UBR"/>
    <property type="match status" value="1"/>
</dbReference>
<evidence type="ECO:0000256" key="7">
    <source>
        <dbReference type="ARBA" id="ARBA00022833"/>
    </source>
</evidence>
<dbReference type="Pfam" id="PF02617">
    <property type="entry name" value="ClpS"/>
    <property type="match status" value="1"/>
</dbReference>
<evidence type="ECO:0000259" key="11">
    <source>
        <dbReference type="PROSITE" id="PS51157"/>
    </source>
</evidence>
<evidence type="ECO:0000256" key="4">
    <source>
        <dbReference type="ARBA" id="ARBA00022723"/>
    </source>
</evidence>
<feature type="zinc finger region" description="UBR-type" evidence="9">
    <location>
        <begin position="99"/>
        <end position="171"/>
    </location>
</feature>
<dbReference type="Proteomes" id="UP001497453">
    <property type="component" value="Chromosome 1"/>
</dbReference>
<dbReference type="PROSITE" id="PS51157">
    <property type="entry name" value="ZF_UBR"/>
    <property type="match status" value="1"/>
</dbReference>
<dbReference type="EMBL" id="OZ037944">
    <property type="protein sequence ID" value="CAL1696802.1"/>
    <property type="molecule type" value="Genomic_DNA"/>
</dbReference>
<dbReference type="Gene3D" id="1.10.10.2670">
    <property type="entry name" value="E3 ubiquitin-protein ligase"/>
    <property type="match status" value="1"/>
</dbReference>
<accession>A0ABP1CQ49</accession>
<evidence type="ECO:0000256" key="8">
    <source>
        <dbReference type="ARBA" id="ARBA00046341"/>
    </source>
</evidence>
<dbReference type="Gene3D" id="2.10.110.30">
    <property type="match status" value="1"/>
</dbReference>
<keyword evidence="6 10" id="KW-0833">Ubl conjugation pathway</keyword>
<keyword evidence="7 10" id="KW-0862">Zinc</keyword>
<sequence>MSALSSFFPSKFLGHPRDRADSPLSRLRFQLDTMPGSRKYVFTPATRAEILSELYDSFWGSYSHMFLPNSNSSLPMHATLSEVQFRAGMHTDSNAPSDRPCGRIFKKGEACFRCKDCAVDDSCVMCSRCFGATNHVTHNVICFIAQQSGGTCDCGDAEAWTTDPQCPSHTISPETSDSVQQFIAGTLSSPPRTTPKTIAGQEVPPVKNYSKRASIPPDLHESMSRTVGYAIDYILDTLDYSPDETICPRDEIVLRNQPSGDPMMMKEQYCIVIWNDDKHSYDEVSQLLVDTTGRTKDEASEVVARIDENGRDVVDMNANVPRLLEIGHSISQVDLGVTIRRAYDTFREQVSAVIIEWLLDLTRSRIGSDTVTMREIVAAELLSSRKHSTPQARADMSELQDPARIDWMFVYHTKLWKKPRLNLKEVYASLLFLSHEHKLAVASHFANIYNRVIDLYLLVDREAETSVKYFTLQLFTIPSVALYVARQHNMISRLLAVVTAFFTNQIEGRRIIMPPDLNIQIDVETFPFKSKRFMPVFSDLRYLCSSEPVQKLIVQNNEFISQFAKTCQLFMCVNPNKRLASDHVEYETDAWISVFNVTLSLSRVIKTYGQAFAKASVAELVAAVNTVMHHILIASVARDDERDPTRFPPIVFHDVEFGNSTYNVVDFNVLDGPVSFHHSLQWLLSELLKHVDILTEENLQQVGLQSLRDVCLRKASEQAVQTIVDYPLRVLAMVAQIRTGLWVRNGFAIRGQLIHYRDYMLRELCYDQDLFILQNALVILNPDSVFISMLDRFQLTSYFSGAALHEVYEDTQLGGMVEELLYVLTAILTETACASKMPISVLIRREIVHALAVGPATFTDLTKRVAERLPDDINFERVLREVTNFKAPDTTSDLGMYELKDEAYDEINPFFYHYARNKREEVEVVLRTRFQKRGIEDPIIIPKPLNITFGPFTVLPSVFESEVLLQILFYSLYNVLSVTDNTGNAPPAAEAILDQAIYLIMSALIERLDFFSSLAVYKSFEEDRNLLSMLCALEHHTTFGKAYKGRIGWILTRIAQHEPNAVQIQRFIPESSMADDPNEAKKRAAKARQEAIMRQMKAQQASFADTFDDFGDDDEEDMGDTPETPVSYGTCIVCQEELNNNKAFGSLGFLQPSRVLRRYPEPPIAQMNDVFTVPETLDRAGPPSAIATFPPLEAAQVKWDGPPKFDAFDTSLHGRFGLHASICSHMMHLECFTVYSASIRQRHRMQATRNHPESIPRKEYICPLCKSLGNVILPVTQPQSLILNPVPFADWIRAQGISILKSKSDPVLESLQFRNGTGEFVFWSAQDPGYQSYMRGGDRSDPLEVHKMVDTVMVIAKTISTQTRHLRTTRPEPDPGERGAGLYLPEDLVAYTISCLEVAQRGQGHPGTTVADSLTESQVQMIQGIVSCLTKLASLNFKSRPDEGRLAVRQAIIKRLLPEWSRTSFTSFAYPLLLRDPFTVLAETAAVAPDILRHVLILTYYACLARTVIALIYCMSKVRPQSQPPGTQQYEDIFGDVRMFFMSVIRPAPSLEHITEVAFQTFGDAKIAKMLYVFTLPFLRRAAILCRAIMPNAFSTPEDTDDLCEYRRLLKMLGIPPLSDLPNQDTLQNALSGWCSHYGHSPAAAQLNSGIYLDYPTIYRLARLPVVFDHLFLEQEKLLICPNCKTVPQDAAICLMCGTSCCLQSHCCMEASPIAHRGECNLHERTCSGPIGIYFLPKRCSILFLYANSGTFAQSPYLDVHGELDINMRRGRRQYLHHARWEEVRRLWLTHGIPTTIARKLESTVDQGGWETL</sequence>
<evidence type="ECO:0000256" key="10">
    <source>
        <dbReference type="RuleBase" id="RU366018"/>
    </source>
</evidence>
<dbReference type="EC" id="2.3.2.27" evidence="10"/>
<dbReference type="InterPro" id="IPR044046">
    <property type="entry name" value="E3_ligase_UBR-like_C"/>
</dbReference>
<name>A0ABP1CQ49_9APHY</name>
<comment type="pathway">
    <text evidence="2 10">Protein modification; protein ubiquitination.</text>
</comment>
<dbReference type="PANTHER" id="PTHR21497:SF24">
    <property type="entry name" value="E3 UBIQUITIN-PROTEIN LIGASE UBR1"/>
    <property type="match status" value="1"/>
</dbReference>
<dbReference type="CDD" id="cd16482">
    <property type="entry name" value="RING-H2_UBR1-like"/>
    <property type="match status" value="1"/>
</dbReference>
<dbReference type="Gene3D" id="3.30.1390.10">
    <property type="match status" value="1"/>
</dbReference>
<dbReference type="SUPFAM" id="SSF46785">
    <property type="entry name" value="Winged helix' DNA-binding domain"/>
    <property type="match status" value="1"/>
</dbReference>
<evidence type="ECO:0000256" key="9">
    <source>
        <dbReference type="PROSITE-ProRule" id="PRU00508"/>
    </source>
</evidence>
<keyword evidence="3 10" id="KW-0808">Transferase</keyword>
<dbReference type="InterPro" id="IPR003769">
    <property type="entry name" value="ClpS_core"/>
</dbReference>
<dbReference type="InterPro" id="IPR036390">
    <property type="entry name" value="WH_DNA-bd_sf"/>
</dbReference>
<dbReference type="Pfam" id="PF22960">
    <property type="entry name" value="WHD_UBR1"/>
    <property type="match status" value="1"/>
</dbReference>
<keyword evidence="5 10" id="KW-0863">Zinc-finger</keyword>
<comment type="catalytic activity">
    <reaction evidence="1 10">
        <text>S-ubiquitinyl-[E2 ubiquitin-conjugating enzyme]-L-cysteine + [acceptor protein]-L-lysine = [E2 ubiquitin-conjugating enzyme]-L-cysteine + N(6)-ubiquitinyl-[acceptor protein]-L-lysine.</text>
        <dbReference type="EC" id="2.3.2.27"/>
    </reaction>
</comment>
<evidence type="ECO:0000256" key="1">
    <source>
        <dbReference type="ARBA" id="ARBA00000900"/>
    </source>
</evidence>
<dbReference type="InterPro" id="IPR003126">
    <property type="entry name" value="Znf_UBR"/>
</dbReference>
<dbReference type="InterPro" id="IPR014719">
    <property type="entry name" value="Ribosomal_bL12_C/ClpS-like"/>
</dbReference>
<dbReference type="InterPro" id="IPR042065">
    <property type="entry name" value="E3_ELL-like"/>
</dbReference>
<organism evidence="12 13">
    <name type="scientific">Somion occarium</name>
    <dbReference type="NCBI Taxonomy" id="3059160"/>
    <lineage>
        <taxon>Eukaryota</taxon>
        <taxon>Fungi</taxon>
        <taxon>Dikarya</taxon>
        <taxon>Basidiomycota</taxon>
        <taxon>Agaricomycotina</taxon>
        <taxon>Agaricomycetes</taxon>
        <taxon>Polyporales</taxon>
        <taxon>Cerrenaceae</taxon>
        <taxon>Somion</taxon>
    </lineage>
</organism>
<dbReference type="InterPro" id="IPR055194">
    <property type="entry name" value="UBR1-like_WH"/>
</dbReference>
<comment type="function">
    <text evidence="10">Ubiquitin ligase protein which is a component of the N-end rule pathway. Recognizes and binds to proteins bearing specific N-terminal residues that are destabilizing according to the N-end rule, leading to their ubiquitination and subsequent degradation.</text>
</comment>
<evidence type="ECO:0000313" key="12">
    <source>
        <dbReference type="EMBL" id="CAL1696802.1"/>
    </source>
</evidence>
<dbReference type="SUPFAM" id="SSF54736">
    <property type="entry name" value="ClpS-like"/>
    <property type="match status" value="1"/>
</dbReference>